<evidence type="ECO:0000256" key="17">
    <source>
        <dbReference type="ARBA" id="ARBA00023180"/>
    </source>
</evidence>
<organism evidence="26 27">
    <name type="scientific">Cinchona calisaya</name>
    <dbReference type="NCBI Taxonomy" id="153742"/>
    <lineage>
        <taxon>Eukaryota</taxon>
        <taxon>Viridiplantae</taxon>
        <taxon>Streptophyta</taxon>
        <taxon>Embryophyta</taxon>
        <taxon>Tracheophyta</taxon>
        <taxon>Spermatophyta</taxon>
        <taxon>Magnoliopsida</taxon>
        <taxon>eudicotyledons</taxon>
        <taxon>Gunneridae</taxon>
        <taxon>Pentapetalae</taxon>
        <taxon>asterids</taxon>
        <taxon>lamiids</taxon>
        <taxon>Gentianales</taxon>
        <taxon>Rubiaceae</taxon>
        <taxon>Cinchonoideae</taxon>
        <taxon>Cinchoneae</taxon>
        <taxon>Cinchona</taxon>
    </lineage>
</organism>
<dbReference type="CDD" id="cd00028">
    <property type="entry name" value="B_lectin"/>
    <property type="match status" value="1"/>
</dbReference>
<comment type="caution">
    <text evidence="26">The sequence shown here is derived from an EMBL/GenBank/DDBJ whole genome shotgun (WGS) entry which is preliminary data.</text>
</comment>
<evidence type="ECO:0000259" key="22">
    <source>
        <dbReference type="PROSITE" id="PS50011"/>
    </source>
</evidence>
<evidence type="ECO:0000256" key="18">
    <source>
        <dbReference type="ARBA" id="ARBA00047899"/>
    </source>
</evidence>
<feature type="domain" description="Protein kinase" evidence="22">
    <location>
        <begin position="446"/>
        <end position="663"/>
    </location>
</feature>
<evidence type="ECO:0000256" key="14">
    <source>
        <dbReference type="ARBA" id="ARBA00023136"/>
    </source>
</evidence>
<dbReference type="GO" id="GO:0002229">
    <property type="term" value="P:defense response to oomycetes"/>
    <property type="evidence" value="ECO:0007669"/>
    <property type="project" value="UniProtKB-ARBA"/>
</dbReference>
<feature type="domain" description="EGF-like" evidence="23">
    <location>
        <begin position="219"/>
        <end position="255"/>
    </location>
</feature>
<dbReference type="Pfam" id="PF00954">
    <property type="entry name" value="S_locus_glycop"/>
    <property type="match status" value="1"/>
</dbReference>
<evidence type="ECO:0000256" key="10">
    <source>
        <dbReference type="ARBA" id="ARBA00022741"/>
    </source>
</evidence>
<evidence type="ECO:0000256" key="19">
    <source>
        <dbReference type="ARBA" id="ARBA00048679"/>
    </source>
</evidence>
<dbReference type="PROSITE" id="PS50948">
    <property type="entry name" value="PAN"/>
    <property type="match status" value="1"/>
</dbReference>
<keyword evidence="27" id="KW-1185">Reference proteome</keyword>
<keyword evidence="10" id="KW-0547">Nucleotide-binding</keyword>
<evidence type="ECO:0000256" key="12">
    <source>
        <dbReference type="ARBA" id="ARBA00022840"/>
    </source>
</evidence>
<evidence type="ECO:0000256" key="9">
    <source>
        <dbReference type="ARBA" id="ARBA00022729"/>
    </source>
</evidence>
<name>A0ABD2ZND2_9GENT</name>
<dbReference type="EC" id="2.7.11.1" evidence="4"/>
<feature type="domain" description="Bulb-type lectin" evidence="24">
    <location>
        <begin position="1"/>
        <end position="84"/>
    </location>
</feature>
<evidence type="ECO:0000256" key="15">
    <source>
        <dbReference type="ARBA" id="ARBA00023157"/>
    </source>
</evidence>
<comment type="catalytic activity">
    <reaction evidence="18">
        <text>L-threonyl-[protein] + ATP = O-phospho-L-threonyl-[protein] + ADP + H(+)</text>
        <dbReference type="Rhea" id="RHEA:46608"/>
        <dbReference type="Rhea" id="RHEA-COMP:11060"/>
        <dbReference type="Rhea" id="RHEA-COMP:11605"/>
        <dbReference type="ChEBI" id="CHEBI:15378"/>
        <dbReference type="ChEBI" id="CHEBI:30013"/>
        <dbReference type="ChEBI" id="CHEBI:30616"/>
        <dbReference type="ChEBI" id="CHEBI:61977"/>
        <dbReference type="ChEBI" id="CHEBI:456216"/>
        <dbReference type="EC" id="2.7.11.1"/>
    </reaction>
</comment>
<dbReference type="InterPro" id="IPR001480">
    <property type="entry name" value="Bulb-type_lectin_dom"/>
</dbReference>
<dbReference type="AlphaFoldDB" id="A0ABD2ZND2"/>
<dbReference type="CDD" id="cd01098">
    <property type="entry name" value="PAN_AP_plant"/>
    <property type="match status" value="1"/>
</dbReference>
<dbReference type="FunFam" id="3.30.200.20:FF:000195">
    <property type="entry name" value="G-type lectin S-receptor-like serine/threonine-protein kinase"/>
    <property type="match status" value="1"/>
</dbReference>
<keyword evidence="7" id="KW-0808">Transferase</keyword>
<dbReference type="SUPFAM" id="SSF51110">
    <property type="entry name" value="alpha-D-mannose-specific plant lectins"/>
    <property type="match status" value="1"/>
</dbReference>
<dbReference type="PANTHER" id="PTHR27002">
    <property type="entry name" value="RECEPTOR-LIKE SERINE/THREONINE-PROTEIN KINASE SD1-8"/>
    <property type="match status" value="1"/>
</dbReference>
<evidence type="ECO:0000313" key="27">
    <source>
        <dbReference type="Proteomes" id="UP001630127"/>
    </source>
</evidence>
<dbReference type="PROSITE" id="PS50011">
    <property type="entry name" value="PROTEIN_KINASE_DOM"/>
    <property type="match status" value="1"/>
</dbReference>
<comment type="similarity">
    <text evidence="2">In the N-terminal section; belongs to the leguminous lectin family.</text>
</comment>
<feature type="transmembrane region" description="Helical" evidence="21">
    <location>
        <begin position="369"/>
        <end position="389"/>
    </location>
</feature>
<evidence type="ECO:0000259" key="23">
    <source>
        <dbReference type="PROSITE" id="PS50026"/>
    </source>
</evidence>
<dbReference type="PANTHER" id="PTHR27002:SF1082">
    <property type="entry name" value="OS06G0693000 PROTEIN"/>
    <property type="match status" value="1"/>
</dbReference>
<comment type="caution">
    <text evidence="20">Lacks conserved residue(s) required for the propagation of feature annotation.</text>
</comment>
<dbReference type="GO" id="GO:0005886">
    <property type="term" value="C:plasma membrane"/>
    <property type="evidence" value="ECO:0007669"/>
    <property type="project" value="UniProtKB-SubCell"/>
</dbReference>
<dbReference type="PROSITE" id="PS00108">
    <property type="entry name" value="PROTEIN_KINASE_ST"/>
    <property type="match status" value="1"/>
</dbReference>
<keyword evidence="16" id="KW-0675">Receptor</keyword>
<evidence type="ECO:0000256" key="2">
    <source>
        <dbReference type="ARBA" id="ARBA00008536"/>
    </source>
</evidence>
<reference evidence="26 27" key="1">
    <citation type="submission" date="2024-11" db="EMBL/GenBank/DDBJ databases">
        <title>A near-complete genome assembly of Cinchona calisaya.</title>
        <authorList>
            <person name="Lian D.C."/>
            <person name="Zhao X.W."/>
            <person name="Wei L."/>
        </authorList>
    </citation>
    <scope>NUCLEOTIDE SEQUENCE [LARGE SCALE GENOMIC DNA]</scope>
    <source>
        <tissue evidence="26">Nenye</tissue>
    </source>
</reference>
<evidence type="ECO:0000256" key="8">
    <source>
        <dbReference type="ARBA" id="ARBA00022692"/>
    </source>
</evidence>
<sequence length="663" mass="74359">MFNIPGTAAIIWVANRDKPIKDSTGILTISGDGNLVVLNGQKEILWSSNVSNSVGNRNSSAQLFDTGNLVLTDNSNGKTLWESFQNPTDSLVRNMRLTASAKGLVKLYSWRSPSDPSAGSFSAGLKLFQIPQFFVWKNSEPYWRSGPWSGNTFIGIPGMGSAYKSRFDVFEDSSGSVYITYNYVNDHILVYYMLSSSGYIEAKVSLGGKGDWTVAWSSLVSQCDVYGKCGPFGRCDPQVLPICTCLPGFEPRHQEEWSRGNWTNGCIRKELLQCERNQSASGEVKQDGFLKLTNIKVPDFAMPTANSEHECGDYCLQNCSCVAHAYYNGIGCMHWSGSLVDVQQLSYDGTDLYVRVPDSELDKKRDMKAVIAATVTTGTFVTFFFACLFSKWMAKNKGKDQEYRLSLSDQEMQKAKDMVCDNVDRAKFEELPLYTYEALANATNNFQSSNKIGQGGFGPVYKGKLLDGQEIAVKRLSNSSSQGVEEFMNEVVVISKLQHRNLVRLLGCCIEREEKMLVYEYMPNKSLDAYLFAASSKPNFLDWRRRVIIIEGIIRGLLYLHRDSRLKIIHRDLKSSNILLDKELKPKISDFGLARIFGGNQDQANTNRVVGTYGYIAPEYAMEGRFSEKSDIYSFGVLLLETVSGRRNTSFYRDENELSLIGY</sequence>
<dbReference type="InterPro" id="IPR008271">
    <property type="entry name" value="Ser/Thr_kinase_AS"/>
</dbReference>
<dbReference type="InterPro" id="IPR000742">
    <property type="entry name" value="EGF"/>
</dbReference>
<dbReference type="FunFam" id="1.10.510.10:FF:000240">
    <property type="entry name" value="Lectin-domain containing receptor kinase A4.3"/>
    <property type="match status" value="1"/>
</dbReference>
<comment type="similarity">
    <text evidence="3">In the C-terminal section; belongs to the protein kinase superfamily. Ser/Thr protein kinase family.</text>
</comment>
<accession>A0ABD2ZND2</accession>
<dbReference type="Pfam" id="PF01453">
    <property type="entry name" value="B_lectin"/>
    <property type="match status" value="1"/>
</dbReference>
<keyword evidence="17" id="KW-0325">Glycoprotein</keyword>
<evidence type="ECO:0000256" key="13">
    <source>
        <dbReference type="ARBA" id="ARBA00022989"/>
    </source>
</evidence>
<comment type="catalytic activity">
    <reaction evidence="19">
        <text>L-seryl-[protein] + ATP = O-phospho-L-seryl-[protein] + ADP + H(+)</text>
        <dbReference type="Rhea" id="RHEA:17989"/>
        <dbReference type="Rhea" id="RHEA-COMP:9863"/>
        <dbReference type="Rhea" id="RHEA-COMP:11604"/>
        <dbReference type="ChEBI" id="CHEBI:15378"/>
        <dbReference type="ChEBI" id="CHEBI:29999"/>
        <dbReference type="ChEBI" id="CHEBI:30616"/>
        <dbReference type="ChEBI" id="CHEBI:83421"/>
        <dbReference type="ChEBI" id="CHEBI:456216"/>
        <dbReference type="EC" id="2.7.11.1"/>
    </reaction>
</comment>
<evidence type="ECO:0000256" key="5">
    <source>
        <dbReference type="ARBA" id="ARBA00022475"/>
    </source>
</evidence>
<feature type="domain" description="Apple" evidence="25">
    <location>
        <begin position="274"/>
        <end position="357"/>
    </location>
</feature>
<dbReference type="InterPro" id="IPR001245">
    <property type="entry name" value="Ser-Thr/Tyr_kinase_cat_dom"/>
</dbReference>
<evidence type="ECO:0000256" key="1">
    <source>
        <dbReference type="ARBA" id="ARBA00004251"/>
    </source>
</evidence>
<keyword evidence="9" id="KW-0732">Signal</keyword>
<dbReference type="InterPro" id="IPR036426">
    <property type="entry name" value="Bulb-type_lectin_dom_sf"/>
</dbReference>
<dbReference type="Pfam" id="PF08276">
    <property type="entry name" value="PAN_2"/>
    <property type="match status" value="1"/>
</dbReference>
<dbReference type="InterPro" id="IPR000719">
    <property type="entry name" value="Prot_kinase_dom"/>
</dbReference>
<keyword evidence="6" id="KW-0723">Serine/threonine-protein kinase</keyword>
<keyword evidence="14 21" id="KW-0472">Membrane</keyword>
<keyword evidence="12" id="KW-0067">ATP-binding</keyword>
<keyword evidence="13 21" id="KW-1133">Transmembrane helix</keyword>
<evidence type="ECO:0000313" key="26">
    <source>
        <dbReference type="EMBL" id="KAL3520639.1"/>
    </source>
</evidence>
<evidence type="ECO:0000256" key="11">
    <source>
        <dbReference type="ARBA" id="ARBA00022777"/>
    </source>
</evidence>
<dbReference type="SMART" id="SM00108">
    <property type="entry name" value="B_lectin"/>
    <property type="match status" value="1"/>
</dbReference>
<evidence type="ECO:0000256" key="4">
    <source>
        <dbReference type="ARBA" id="ARBA00012513"/>
    </source>
</evidence>
<keyword evidence="11" id="KW-0418">Kinase</keyword>
<gene>
    <name evidence="26" type="ORF">ACH5RR_018788</name>
</gene>
<dbReference type="Gene3D" id="1.10.510.10">
    <property type="entry name" value="Transferase(Phosphotransferase) domain 1"/>
    <property type="match status" value="1"/>
</dbReference>
<evidence type="ECO:0000259" key="25">
    <source>
        <dbReference type="PROSITE" id="PS50948"/>
    </source>
</evidence>
<dbReference type="Proteomes" id="UP001630127">
    <property type="component" value="Unassembled WGS sequence"/>
</dbReference>
<evidence type="ECO:0000256" key="3">
    <source>
        <dbReference type="ARBA" id="ARBA00010217"/>
    </source>
</evidence>
<comment type="subcellular location">
    <subcellularLocation>
        <location evidence="1">Cell membrane</location>
        <topology evidence="1">Single-pass type I membrane protein</topology>
    </subcellularLocation>
</comment>
<evidence type="ECO:0000256" key="16">
    <source>
        <dbReference type="ARBA" id="ARBA00023170"/>
    </source>
</evidence>
<evidence type="ECO:0000256" key="21">
    <source>
        <dbReference type="SAM" id="Phobius"/>
    </source>
</evidence>
<dbReference type="SMART" id="SM00220">
    <property type="entry name" value="S_TKc"/>
    <property type="match status" value="1"/>
</dbReference>
<keyword evidence="20" id="KW-0245">EGF-like domain</keyword>
<dbReference type="InterPro" id="IPR000858">
    <property type="entry name" value="S_locus_glycoprot_dom"/>
</dbReference>
<dbReference type="PROSITE" id="PS50026">
    <property type="entry name" value="EGF_3"/>
    <property type="match status" value="1"/>
</dbReference>
<evidence type="ECO:0000256" key="20">
    <source>
        <dbReference type="PROSITE-ProRule" id="PRU00076"/>
    </source>
</evidence>
<dbReference type="SMART" id="SM00473">
    <property type="entry name" value="PAN_AP"/>
    <property type="match status" value="1"/>
</dbReference>
<evidence type="ECO:0000256" key="7">
    <source>
        <dbReference type="ARBA" id="ARBA00022679"/>
    </source>
</evidence>
<dbReference type="GO" id="GO:0005524">
    <property type="term" value="F:ATP binding"/>
    <property type="evidence" value="ECO:0007669"/>
    <property type="project" value="UniProtKB-KW"/>
</dbReference>
<feature type="non-terminal residue" evidence="26">
    <location>
        <position position="663"/>
    </location>
</feature>
<dbReference type="EMBL" id="JBJUIK010000008">
    <property type="protein sequence ID" value="KAL3520639.1"/>
    <property type="molecule type" value="Genomic_DNA"/>
</dbReference>
<keyword evidence="5" id="KW-1003">Cell membrane</keyword>
<evidence type="ECO:0000256" key="6">
    <source>
        <dbReference type="ARBA" id="ARBA00022527"/>
    </source>
</evidence>
<dbReference type="SUPFAM" id="SSF56112">
    <property type="entry name" value="Protein kinase-like (PK-like)"/>
    <property type="match status" value="1"/>
</dbReference>
<dbReference type="Pfam" id="PF07714">
    <property type="entry name" value="PK_Tyr_Ser-Thr"/>
    <property type="match status" value="1"/>
</dbReference>
<protein>
    <recommendedName>
        <fullName evidence="4">non-specific serine/threonine protein kinase</fullName>
        <ecNumber evidence="4">2.7.11.1</ecNumber>
    </recommendedName>
</protein>
<proteinExistence type="inferred from homology"/>
<evidence type="ECO:0000259" key="24">
    <source>
        <dbReference type="PROSITE" id="PS50927"/>
    </source>
</evidence>
<dbReference type="Gene3D" id="3.30.200.20">
    <property type="entry name" value="Phosphorylase Kinase, domain 1"/>
    <property type="match status" value="1"/>
</dbReference>
<keyword evidence="15" id="KW-1015">Disulfide bond</keyword>
<keyword evidence="8 21" id="KW-0812">Transmembrane</keyword>
<dbReference type="InterPro" id="IPR011009">
    <property type="entry name" value="Kinase-like_dom_sf"/>
</dbReference>
<dbReference type="Gene3D" id="2.90.10.10">
    <property type="entry name" value="Bulb-type lectin domain"/>
    <property type="match status" value="1"/>
</dbReference>
<dbReference type="GO" id="GO:0004674">
    <property type="term" value="F:protein serine/threonine kinase activity"/>
    <property type="evidence" value="ECO:0007669"/>
    <property type="project" value="UniProtKB-KW"/>
</dbReference>
<dbReference type="InterPro" id="IPR003609">
    <property type="entry name" value="Pan_app"/>
</dbReference>
<dbReference type="PROSITE" id="PS50927">
    <property type="entry name" value="BULB_LECTIN"/>
    <property type="match status" value="1"/>
</dbReference>